<proteinExistence type="predicted"/>
<gene>
    <name evidence="2" type="ORF">R1sor_008624</name>
</gene>
<dbReference type="EMBL" id="JBJQOH010000003">
    <property type="protein sequence ID" value="KAL3694973.1"/>
    <property type="molecule type" value="Genomic_DNA"/>
</dbReference>
<keyword evidence="3" id="KW-1185">Reference proteome</keyword>
<feature type="region of interest" description="Disordered" evidence="1">
    <location>
        <begin position="1"/>
        <end position="47"/>
    </location>
</feature>
<reference evidence="2 3" key="1">
    <citation type="submission" date="2024-09" db="EMBL/GenBank/DDBJ databases">
        <title>Chromosome-scale assembly of Riccia sorocarpa.</title>
        <authorList>
            <person name="Paukszto L."/>
        </authorList>
    </citation>
    <scope>NUCLEOTIDE SEQUENCE [LARGE SCALE GENOMIC DNA]</scope>
    <source>
        <strain evidence="2">LP-2024</strain>
        <tissue evidence="2">Aerial parts of the thallus</tissue>
    </source>
</reference>
<dbReference type="Proteomes" id="UP001633002">
    <property type="component" value="Unassembled WGS sequence"/>
</dbReference>
<evidence type="ECO:0000313" key="3">
    <source>
        <dbReference type="Proteomes" id="UP001633002"/>
    </source>
</evidence>
<sequence>MARPKMKSMTKNESSSKVDKRKSSAEDSPQSKKKQKPALDRRQAKDIDASDVNVDEMLNQIMKETEKMDKVAGELIFTKQEMAAIGANSLEYLSYRYPFGLSMIVQVPVSKILPPTPLYSCRPFNQSHMWEILMDIRTKTAVIPQVADLLPVRIKKTVDVRGISPVTERKLRLSTQEELREALADSEVFFYAVSGQHSANAQKYLKTLPNVQESVKKNNEMRWSRILDGKAFLDITSLTLQRGSLREIKKILLAEEDVWKLFLDVANGWIHCKLPHPMADAIELVLPKSVEKDYREVMEQLEKNRRKMKANWFKPFQGLEPKEVKYIMEKLLDGTLMLRKAPKCEDRRDDLQTFCTWMKVIRSFLKEIQSLLSEEDVSALRRNVKWKAIPAVLENKLIVLHHQATSDKLSGRKVPFSIVETCGDLSSSKIPLDLSSPELVIADLIAWDKVAFEGMFKVLISLYSKCQKVKFVLAVFLIPTAVVDLVSSFKAFDSLRPKIRFKHYIRFYEPEKATEGASVPVKGSGFLKVVVFVTVGQEFGDCAVEEKINLHCKKTPASKGYFLRKPEGSSDIQKKSWVLHCAPTWNMVENGKQGRVHVYCKRPDDIQNMIWNWSSSGGIIMDLFSGGVVLREGLKASRQVVCFTRSLE</sequence>
<accession>A0ABD3HUC6</accession>
<name>A0ABD3HUC6_9MARC</name>
<organism evidence="2 3">
    <name type="scientific">Riccia sorocarpa</name>
    <dbReference type="NCBI Taxonomy" id="122646"/>
    <lineage>
        <taxon>Eukaryota</taxon>
        <taxon>Viridiplantae</taxon>
        <taxon>Streptophyta</taxon>
        <taxon>Embryophyta</taxon>
        <taxon>Marchantiophyta</taxon>
        <taxon>Marchantiopsida</taxon>
        <taxon>Marchantiidae</taxon>
        <taxon>Marchantiales</taxon>
        <taxon>Ricciaceae</taxon>
        <taxon>Riccia</taxon>
    </lineage>
</organism>
<evidence type="ECO:0008006" key="4">
    <source>
        <dbReference type="Google" id="ProtNLM"/>
    </source>
</evidence>
<comment type="caution">
    <text evidence="2">The sequence shown here is derived from an EMBL/GenBank/DDBJ whole genome shotgun (WGS) entry which is preliminary data.</text>
</comment>
<protein>
    <recommendedName>
        <fullName evidence="4">Nucleolar protein 6</fullName>
    </recommendedName>
</protein>
<evidence type="ECO:0000256" key="1">
    <source>
        <dbReference type="SAM" id="MobiDB-lite"/>
    </source>
</evidence>
<feature type="compositionally biased region" description="Basic and acidic residues" evidence="1">
    <location>
        <begin position="14"/>
        <end position="25"/>
    </location>
</feature>
<feature type="compositionally biased region" description="Basic and acidic residues" evidence="1">
    <location>
        <begin position="37"/>
        <end position="47"/>
    </location>
</feature>
<evidence type="ECO:0000313" key="2">
    <source>
        <dbReference type="EMBL" id="KAL3694973.1"/>
    </source>
</evidence>
<dbReference type="AlphaFoldDB" id="A0ABD3HUC6"/>